<keyword evidence="3" id="KW-1185">Reference proteome</keyword>
<keyword evidence="1" id="KW-0732">Signal</keyword>
<sequence>MRFSTTLLVLASAAVALAQQVIVSKGLFIARDESDPNATGADIFKHPRNHVIATGSILRRAAQSSQYLPSKQNPTKTRAGFFEFQYKAASFLGFVEYDVPYKEQLRLEGGIRNLEKAILEAYDSYENKYIAQQLVKLVPTKGQKDETKSYVLSLVTINKRNANNYVETKLINVALRLKTNDKGEIEVPAQNAYLNVRHFVVDATYLEKNAEKLAQNVEKATAADFKEFFSSRAVDAAEGWFDFE</sequence>
<dbReference type="OrthoDB" id="2441166at2759"/>
<evidence type="ECO:0000256" key="1">
    <source>
        <dbReference type="SAM" id="SignalP"/>
    </source>
</evidence>
<protein>
    <submittedName>
        <fullName evidence="2">Uncharacterized protein</fullName>
    </submittedName>
</protein>
<evidence type="ECO:0000313" key="3">
    <source>
        <dbReference type="Proteomes" id="UP000807716"/>
    </source>
</evidence>
<evidence type="ECO:0000313" key="2">
    <source>
        <dbReference type="EMBL" id="KAG0268896.1"/>
    </source>
</evidence>
<feature type="chain" id="PRO_5040154046" evidence="1">
    <location>
        <begin position="19"/>
        <end position="244"/>
    </location>
</feature>
<dbReference type="EMBL" id="JAAAJB010000038">
    <property type="protein sequence ID" value="KAG0268896.1"/>
    <property type="molecule type" value="Genomic_DNA"/>
</dbReference>
<name>A0A9P6UB83_9FUNG</name>
<dbReference type="Proteomes" id="UP000807716">
    <property type="component" value="Unassembled WGS sequence"/>
</dbReference>
<feature type="signal peptide" evidence="1">
    <location>
        <begin position="1"/>
        <end position="18"/>
    </location>
</feature>
<gene>
    <name evidence="2" type="ORF">DFQ27_005335</name>
</gene>
<proteinExistence type="predicted"/>
<dbReference type="AlphaFoldDB" id="A0A9P6UB83"/>
<accession>A0A9P6UB83</accession>
<organism evidence="2 3">
    <name type="scientific">Actinomortierella ambigua</name>
    <dbReference type="NCBI Taxonomy" id="1343610"/>
    <lineage>
        <taxon>Eukaryota</taxon>
        <taxon>Fungi</taxon>
        <taxon>Fungi incertae sedis</taxon>
        <taxon>Mucoromycota</taxon>
        <taxon>Mortierellomycotina</taxon>
        <taxon>Mortierellomycetes</taxon>
        <taxon>Mortierellales</taxon>
        <taxon>Mortierellaceae</taxon>
        <taxon>Actinomortierella</taxon>
    </lineage>
</organism>
<comment type="caution">
    <text evidence="2">The sequence shown here is derived from an EMBL/GenBank/DDBJ whole genome shotgun (WGS) entry which is preliminary data.</text>
</comment>
<reference evidence="2" key="1">
    <citation type="journal article" date="2020" name="Fungal Divers.">
        <title>Resolving the Mortierellaceae phylogeny through synthesis of multi-gene phylogenetics and phylogenomics.</title>
        <authorList>
            <person name="Vandepol N."/>
            <person name="Liber J."/>
            <person name="Desiro A."/>
            <person name="Na H."/>
            <person name="Kennedy M."/>
            <person name="Barry K."/>
            <person name="Grigoriev I.V."/>
            <person name="Miller A.N."/>
            <person name="O'Donnell K."/>
            <person name="Stajich J.E."/>
            <person name="Bonito G."/>
        </authorList>
    </citation>
    <scope>NUCLEOTIDE SEQUENCE</scope>
    <source>
        <strain evidence="2">BC1065</strain>
    </source>
</reference>